<reference evidence="4" key="1">
    <citation type="submission" date="2019-08" db="EMBL/GenBank/DDBJ databases">
        <title>The genome of the North American firefly Photinus pyralis.</title>
        <authorList>
            <consortium name="Photinus pyralis genome working group"/>
            <person name="Fallon T.R."/>
            <person name="Sander Lower S.E."/>
            <person name="Weng J.-K."/>
        </authorList>
    </citation>
    <scope>NUCLEOTIDE SEQUENCE</scope>
    <source>
        <strain evidence="4">TRF0915ILg1</strain>
        <tissue evidence="4">Whole body</tissue>
    </source>
</reference>
<comment type="caution">
    <text evidence="4">The sequence shown here is derived from an EMBL/GenBank/DDBJ whole genome shotgun (WGS) entry which is preliminary data.</text>
</comment>
<dbReference type="Pfam" id="PF00098">
    <property type="entry name" value="zf-CCHC"/>
    <property type="match status" value="1"/>
</dbReference>
<accession>A0A8K0DBM0</accession>
<keyword evidence="1" id="KW-0862">Zinc</keyword>
<name>A0A8K0DBM0_IGNLU</name>
<evidence type="ECO:0000256" key="1">
    <source>
        <dbReference type="PROSITE-ProRule" id="PRU00047"/>
    </source>
</evidence>
<sequence>MDDKDLKQQLPGKNVTGPAEFNKSESTSNNKQRSEETVRCFNCAGRGHRARECKRSKREKGSCYECGGLNHRLAHPDDEIPPTNITLAAQQMLTPPWTIPVFIESDEYKFCLNSVSDSGSPISLLNVKILEGKEYELESVGSDFNYSGINGSKLHALSHINTNIIISNVQVDNVNFKLHLRIQFPLIVCQVDIL</sequence>
<keyword evidence="1" id="KW-0863">Zinc-finger</keyword>
<protein>
    <recommendedName>
        <fullName evidence="3">CCHC-type domain-containing protein</fullName>
    </recommendedName>
</protein>
<evidence type="ECO:0000313" key="4">
    <source>
        <dbReference type="EMBL" id="KAF2900587.1"/>
    </source>
</evidence>
<dbReference type="AlphaFoldDB" id="A0A8K0DBM0"/>
<keyword evidence="1" id="KW-0479">Metal-binding</keyword>
<proteinExistence type="predicted"/>
<dbReference type="SUPFAM" id="SSF57756">
    <property type="entry name" value="Retrovirus zinc finger-like domains"/>
    <property type="match status" value="1"/>
</dbReference>
<dbReference type="GO" id="GO:0003676">
    <property type="term" value="F:nucleic acid binding"/>
    <property type="evidence" value="ECO:0007669"/>
    <property type="project" value="InterPro"/>
</dbReference>
<keyword evidence="5" id="KW-1185">Reference proteome</keyword>
<dbReference type="PROSITE" id="PS50158">
    <property type="entry name" value="ZF_CCHC"/>
    <property type="match status" value="1"/>
</dbReference>
<feature type="region of interest" description="Disordered" evidence="2">
    <location>
        <begin position="1"/>
        <end position="33"/>
    </location>
</feature>
<dbReference type="GO" id="GO:0008270">
    <property type="term" value="F:zinc ion binding"/>
    <property type="evidence" value="ECO:0007669"/>
    <property type="project" value="UniProtKB-KW"/>
</dbReference>
<dbReference type="Proteomes" id="UP000801492">
    <property type="component" value="Unassembled WGS sequence"/>
</dbReference>
<dbReference type="InterPro" id="IPR036875">
    <property type="entry name" value="Znf_CCHC_sf"/>
</dbReference>
<dbReference type="EMBL" id="VTPC01002107">
    <property type="protein sequence ID" value="KAF2900587.1"/>
    <property type="molecule type" value="Genomic_DNA"/>
</dbReference>
<evidence type="ECO:0000256" key="2">
    <source>
        <dbReference type="SAM" id="MobiDB-lite"/>
    </source>
</evidence>
<evidence type="ECO:0000313" key="5">
    <source>
        <dbReference type="Proteomes" id="UP000801492"/>
    </source>
</evidence>
<dbReference type="OrthoDB" id="6503602at2759"/>
<dbReference type="InterPro" id="IPR001878">
    <property type="entry name" value="Znf_CCHC"/>
</dbReference>
<feature type="domain" description="CCHC-type" evidence="3">
    <location>
        <begin position="39"/>
        <end position="55"/>
    </location>
</feature>
<organism evidence="4 5">
    <name type="scientific">Ignelater luminosus</name>
    <name type="common">Cucubano</name>
    <name type="synonym">Pyrophorus luminosus</name>
    <dbReference type="NCBI Taxonomy" id="2038154"/>
    <lineage>
        <taxon>Eukaryota</taxon>
        <taxon>Metazoa</taxon>
        <taxon>Ecdysozoa</taxon>
        <taxon>Arthropoda</taxon>
        <taxon>Hexapoda</taxon>
        <taxon>Insecta</taxon>
        <taxon>Pterygota</taxon>
        <taxon>Neoptera</taxon>
        <taxon>Endopterygota</taxon>
        <taxon>Coleoptera</taxon>
        <taxon>Polyphaga</taxon>
        <taxon>Elateriformia</taxon>
        <taxon>Elateroidea</taxon>
        <taxon>Elateridae</taxon>
        <taxon>Agrypninae</taxon>
        <taxon>Pyrophorini</taxon>
        <taxon>Ignelater</taxon>
    </lineage>
</organism>
<dbReference type="Gene3D" id="4.10.60.10">
    <property type="entry name" value="Zinc finger, CCHC-type"/>
    <property type="match status" value="1"/>
</dbReference>
<evidence type="ECO:0000259" key="3">
    <source>
        <dbReference type="PROSITE" id="PS50158"/>
    </source>
</evidence>
<gene>
    <name evidence="4" type="ORF">ILUMI_05600</name>
</gene>